<protein>
    <submittedName>
        <fullName evidence="2">DJ-1/PfpI family protein</fullName>
    </submittedName>
</protein>
<dbReference type="PANTHER" id="PTHR48094:SF12">
    <property type="entry name" value="PARKINSON DISEASE PROTEIN 7 HOMOLOG"/>
    <property type="match status" value="1"/>
</dbReference>
<dbReference type="Proteomes" id="UP001478862">
    <property type="component" value="Unassembled WGS sequence"/>
</dbReference>
<dbReference type="EMBL" id="JBEGDG010000006">
    <property type="protein sequence ID" value="MEQ6355005.1"/>
    <property type="molecule type" value="Genomic_DNA"/>
</dbReference>
<gene>
    <name evidence="2" type="ORF">ABNX05_10295</name>
</gene>
<dbReference type="Gene3D" id="3.40.50.880">
    <property type="match status" value="1"/>
</dbReference>
<accession>A0ABV1MR59</accession>
<dbReference type="InterPro" id="IPR029062">
    <property type="entry name" value="Class_I_gatase-like"/>
</dbReference>
<dbReference type="PANTHER" id="PTHR48094">
    <property type="entry name" value="PROTEIN/NUCLEIC ACID DEGLYCASE DJ-1-RELATED"/>
    <property type="match status" value="1"/>
</dbReference>
<evidence type="ECO:0000313" key="2">
    <source>
        <dbReference type="EMBL" id="MEQ6355005.1"/>
    </source>
</evidence>
<sequence>MKKTAVLLYPQFSEYELSVALSILMQGDKPIVTVGLNTEKIKGESGLSCIADTQISEVNLDEIDSLLLPGCMDIALLINEQKLIDFIGNAHAKGATIASISSSPSLLAKAGVLKNRKYTVGLPLEVIRKLDFFDLNHFSEDLVVQDGNIITARGRGFIQFGITVGKALHLSFDEDWYKE</sequence>
<evidence type="ECO:0000313" key="3">
    <source>
        <dbReference type="Proteomes" id="UP001478862"/>
    </source>
</evidence>
<dbReference type="SUPFAM" id="SSF52317">
    <property type="entry name" value="Class I glutamine amidotransferase-like"/>
    <property type="match status" value="1"/>
</dbReference>
<name>A0ABV1MR59_9BACI</name>
<feature type="domain" description="DJ-1/PfpI" evidence="1">
    <location>
        <begin position="2"/>
        <end position="161"/>
    </location>
</feature>
<keyword evidence="3" id="KW-1185">Reference proteome</keyword>
<reference evidence="2 3" key="1">
    <citation type="submission" date="2024-06" db="EMBL/GenBank/DDBJ databases">
        <title>Lysinibacillus zambalefons sp. nov., a Novel Firmicute Isolated from the Poon Bato Zambales Hyperalkaline Spring.</title>
        <authorList>
            <person name="Aja J.A."/>
            <person name="Lazaro J.E.H."/>
            <person name="Llorin L.D."/>
            <person name="Lim K.R."/>
            <person name="Teodosio J."/>
            <person name="Dalisay D.S."/>
        </authorList>
    </citation>
    <scope>NUCLEOTIDE SEQUENCE [LARGE SCALE GENOMIC DNA]</scope>
    <source>
        <strain evidence="2 3">M3</strain>
    </source>
</reference>
<dbReference type="RefSeq" id="WP_349659640.1">
    <property type="nucleotide sequence ID" value="NZ_JBEGDG010000006.1"/>
</dbReference>
<comment type="caution">
    <text evidence="2">The sequence shown here is derived from an EMBL/GenBank/DDBJ whole genome shotgun (WGS) entry which is preliminary data.</text>
</comment>
<proteinExistence type="predicted"/>
<dbReference type="Pfam" id="PF01965">
    <property type="entry name" value="DJ-1_PfpI"/>
    <property type="match status" value="1"/>
</dbReference>
<organism evidence="2 3">
    <name type="scientific">Lysinibacillus zambalensis</name>
    <dbReference type="NCBI Taxonomy" id="3160866"/>
    <lineage>
        <taxon>Bacteria</taxon>
        <taxon>Bacillati</taxon>
        <taxon>Bacillota</taxon>
        <taxon>Bacilli</taxon>
        <taxon>Bacillales</taxon>
        <taxon>Bacillaceae</taxon>
        <taxon>Lysinibacillus</taxon>
    </lineage>
</organism>
<evidence type="ECO:0000259" key="1">
    <source>
        <dbReference type="Pfam" id="PF01965"/>
    </source>
</evidence>
<dbReference type="InterPro" id="IPR002818">
    <property type="entry name" value="DJ-1/PfpI"/>
</dbReference>
<dbReference type="InterPro" id="IPR050325">
    <property type="entry name" value="Prot/Nucl_acid_deglycase"/>
</dbReference>